<sequence length="362" mass="41233">MEIRPTANNNIINLDNQVRSLTEDQKKQIEDIQSKIDIRNTQGILSYGVAAQSNLTSFADSALGSIRSKEAGYVGDMLTNLMLKVKDVNVDSIGSNSGFLSRIPLFNNLVSNAKKFMAKYERLTVEIDKIVDELDKAQVNLMRDIKMFDTLYEKNIVYIKNLEFLILAGELKLKEVKEKDLPNLKEKAETTNDPMDSQEYNDMQQRVVRFERKLDDLKRTKMIAVQNAPQIRLIQGSDEALTEKIQSSIVNTIPLWKNQIVIAMGLLRQKKALEIQKNVTDTTNKILTKNSEMLKQGTIEIQKENERGIVEIETLKKVNADLISTIEETIKIQEDGRNKRVQAEKDMAAMEQELKAKLLSVK</sequence>
<feature type="coiled-coil region" evidence="3">
    <location>
        <begin position="333"/>
        <end position="360"/>
    </location>
</feature>
<dbReference type="AlphaFoldDB" id="R4K5T5"/>
<organism evidence="4 5">
    <name type="scientific">Clostridium pasteurianum BC1</name>
    <dbReference type="NCBI Taxonomy" id="86416"/>
    <lineage>
        <taxon>Bacteria</taxon>
        <taxon>Bacillati</taxon>
        <taxon>Bacillota</taxon>
        <taxon>Clostridia</taxon>
        <taxon>Eubacteriales</taxon>
        <taxon>Clostridiaceae</taxon>
        <taxon>Clostridium</taxon>
    </lineage>
</organism>
<proteinExistence type="inferred from homology"/>
<dbReference type="PIRSF" id="PIRSF026508">
    <property type="entry name" value="TelA"/>
    <property type="match status" value="1"/>
</dbReference>
<dbReference type="Pfam" id="PF05816">
    <property type="entry name" value="TelA"/>
    <property type="match status" value="1"/>
</dbReference>
<dbReference type="STRING" id="86416.Clopa_3729"/>
<keyword evidence="3" id="KW-0175">Coiled coil</keyword>
<protein>
    <submittedName>
        <fullName evidence="4">Uncharacterized protein involved in tellurite resistance</fullName>
    </submittedName>
</protein>
<comment type="similarity">
    <text evidence="1 2">Belongs to the TelA family.</text>
</comment>
<name>R4K5T5_CLOPA</name>
<dbReference type="OrthoDB" id="9768858at2"/>
<evidence type="ECO:0000313" key="5">
    <source>
        <dbReference type="Proteomes" id="UP000013523"/>
    </source>
</evidence>
<dbReference type="eggNOG" id="COG3853">
    <property type="taxonomic scope" value="Bacteria"/>
</dbReference>
<accession>R4K5T5</accession>
<dbReference type="EMBL" id="CP003261">
    <property type="protein sequence ID" value="AGK98507.1"/>
    <property type="molecule type" value="Genomic_DNA"/>
</dbReference>
<dbReference type="PATRIC" id="fig|86416.3.peg.3728"/>
<reference evidence="4 5" key="1">
    <citation type="submission" date="2012-01" db="EMBL/GenBank/DDBJ databases">
        <title>Complete sequence of chromosome of Clostridium pasteurianum BC1.</title>
        <authorList>
            <consortium name="US DOE Joint Genome Institute"/>
            <person name="Lucas S."/>
            <person name="Han J."/>
            <person name="Lapidus A."/>
            <person name="Cheng J.-F."/>
            <person name="Goodwin L."/>
            <person name="Pitluck S."/>
            <person name="Peters L."/>
            <person name="Mikhailova N."/>
            <person name="Teshima H."/>
            <person name="Detter J.C."/>
            <person name="Han C."/>
            <person name="Tapia R."/>
            <person name="Land M."/>
            <person name="Hauser L."/>
            <person name="Kyrpides N."/>
            <person name="Ivanova N."/>
            <person name="Pagani I."/>
            <person name="Dunn J."/>
            <person name="Taghavi S."/>
            <person name="Francis A."/>
            <person name="van der Lelie D."/>
            <person name="Woyke T."/>
        </authorList>
    </citation>
    <scope>NUCLEOTIDE SEQUENCE [LARGE SCALE GENOMIC DNA]</scope>
    <source>
        <strain evidence="4 5">BC1</strain>
    </source>
</reference>
<evidence type="ECO:0000256" key="1">
    <source>
        <dbReference type="ARBA" id="ARBA00005541"/>
    </source>
</evidence>
<gene>
    <name evidence="4" type="ORF">Clopa_3729</name>
</gene>
<evidence type="ECO:0000313" key="4">
    <source>
        <dbReference type="EMBL" id="AGK98507.1"/>
    </source>
</evidence>
<keyword evidence="5" id="KW-1185">Reference proteome</keyword>
<dbReference type="RefSeq" id="WP_015616790.1">
    <property type="nucleotide sequence ID" value="NC_021182.1"/>
</dbReference>
<evidence type="ECO:0000256" key="2">
    <source>
        <dbReference type="PIRNR" id="PIRNR026508"/>
    </source>
</evidence>
<dbReference type="InterPro" id="IPR008863">
    <property type="entry name" value="Toxic_anion-R_TelA"/>
</dbReference>
<dbReference type="Proteomes" id="UP000013523">
    <property type="component" value="Chromosome"/>
</dbReference>
<dbReference type="KEGG" id="cpas:Clopa_3729"/>
<dbReference type="PANTHER" id="PTHR38432">
    <property type="entry name" value="TELA-LIKE PROTEIN SAOUHSC_01408"/>
    <property type="match status" value="1"/>
</dbReference>
<dbReference type="HOGENOM" id="CLU_032111_0_0_9"/>
<dbReference type="PANTHER" id="PTHR38432:SF1">
    <property type="entry name" value="TELA-LIKE PROTEIN SAOUHSC_01408"/>
    <property type="match status" value="1"/>
</dbReference>
<evidence type="ECO:0000256" key="3">
    <source>
        <dbReference type="SAM" id="Coils"/>
    </source>
</evidence>